<dbReference type="PANTHER" id="PTHR12110:SF48">
    <property type="entry name" value="BLL3656 PROTEIN"/>
    <property type="match status" value="1"/>
</dbReference>
<keyword evidence="3" id="KW-1185">Reference proteome</keyword>
<reference evidence="2 3" key="2">
    <citation type="journal article" date="2016" name="Genome Announc.">
        <title>Complete Genome Sequence of Sphingopyxis macrogoltabida Strain 203N (NBRC 111659), a Polyethylene Glycol Degrader.</title>
        <authorList>
            <person name="Ohtsubo Y."/>
            <person name="Nonoyama S."/>
            <person name="Nagata Y."/>
            <person name="Numata M."/>
            <person name="Tsuchikane K."/>
            <person name="Hosoyama A."/>
            <person name="Yamazoe A."/>
            <person name="Tsuda M."/>
            <person name="Fujita N."/>
            <person name="Kawai F."/>
        </authorList>
    </citation>
    <scope>NUCLEOTIDE SEQUENCE [LARGE SCALE GENOMIC DNA]</scope>
    <source>
        <strain evidence="2 3">203N</strain>
    </source>
</reference>
<reference evidence="3" key="1">
    <citation type="submission" date="2015-11" db="EMBL/GenBank/DDBJ databases">
        <title>Complete genome sequence of a polyethylene-glycol degrader Sphingopyxis macrogoltabida 203N (NBRC 111659).</title>
        <authorList>
            <person name="Yoshiyuki O."/>
            <person name="Shouta N."/>
            <person name="Nagata Y."/>
            <person name="Numata M."/>
            <person name="Tsuchikane K."/>
            <person name="Hosoyama A."/>
            <person name="Yamazoe A."/>
            <person name="Tsuda M."/>
            <person name="Fujita N."/>
            <person name="Kawai F."/>
        </authorList>
    </citation>
    <scope>NUCLEOTIDE SEQUENCE [LARGE SCALE GENOMIC DNA]</scope>
    <source>
        <strain evidence="3">203N</strain>
        <plasmid evidence="3">unnamed1</plasmid>
    </source>
</reference>
<evidence type="ECO:0000313" key="3">
    <source>
        <dbReference type="Proteomes" id="UP000076088"/>
    </source>
</evidence>
<organism evidence="2 3">
    <name type="scientific">Sphingopyxis macrogoltabida</name>
    <name type="common">Sphingomonas macrogoltabidus</name>
    <dbReference type="NCBI Taxonomy" id="33050"/>
    <lineage>
        <taxon>Bacteria</taxon>
        <taxon>Pseudomonadati</taxon>
        <taxon>Pseudomonadota</taxon>
        <taxon>Alphaproteobacteria</taxon>
        <taxon>Sphingomonadales</taxon>
        <taxon>Sphingomonadaceae</taxon>
        <taxon>Sphingopyxis</taxon>
    </lineage>
</organism>
<accession>A0AAC9AYZ4</accession>
<dbReference type="RefSeq" id="WP_054734535.1">
    <property type="nucleotide sequence ID" value="NZ_CP009430.1"/>
</dbReference>
<dbReference type="SUPFAM" id="SSF51658">
    <property type="entry name" value="Xylose isomerase-like"/>
    <property type="match status" value="1"/>
</dbReference>
<sequence length="271" mass="29459">MVQTLGIDNLTAARMLPPDIIRAAAAAEVHSVGLWLAPFLGGPAQERPILTDKAMRGLTTQALRDHGVTCHLTSGWLLVPDSTIDDYRRKLDVSAELGARYLCVVSRDPDMLRATDNAAALCDLAAAAGMLVALEFSPNTEIAALGDAVRFIETVSREQMKLVIDALHLERTGGTAVEVAALPPGLLAFMQICDGPRGWFGRDAYRHESIFERMLPGQGEFPLQALLDAMPQEDFLVTAEVPLQRLEEQGVDDAARIKMVADATRSLRAFR</sequence>
<dbReference type="PANTHER" id="PTHR12110">
    <property type="entry name" value="HYDROXYPYRUVATE ISOMERASE"/>
    <property type="match status" value="1"/>
</dbReference>
<keyword evidence="2" id="KW-0614">Plasmid</keyword>
<dbReference type="AlphaFoldDB" id="A0AAC9AYZ4"/>
<dbReference type="InterPro" id="IPR013022">
    <property type="entry name" value="Xyl_isomerase-like_TIM-brl"/>
</dbReference>
<evidence type="ECO:0000313" key="2">
    <source>
        <dbReference type="EMBL" id="AMU92564.1"/>
    </source>
</evidence>
<dbReference type="InterPro" id="IPR050312">
    <property type="entry name" value="IolE/XylAMocC-like"/>
</dbReference>
<dbReference type="InterPro" id="IPR036237">
    <property type="entry name" value="Xyl_isomerase-like_sf"/>
</dbReference>
<dbReference type="Proteomes" id="UP000076088">
    <property type="component" value="Plasmid unnamed1"/>
</dbReference>
<feature type="domain" description="Xylose isomerase-like TIM barrel" evidence="1">
    <location>
        <begin position="57"/>
        <end position="253"/>
    </location>
</feature>
<dbReference type="KEGG" id="smaz:LH19_26355"/>
<dbReference type="Pfam" id="PF01261">
    <property type="entry name" value="AP_endonuc_2"/>
    <property type="match status" value="1"/>
</dbReference>
<gene>
    <name evidence="2" type="ORF">ATM17_30355</name>
</gene>
<proteinExistence type="predicted"/>
<dbReference type="EMBL" id="CP013345">
    <property type="protein sequence ID" value="AMU92564.1"/>
    <property type="molecule type" value="Genomic_DNA"/>
</dbReference>
<protein>
    <recommendedName>
        <fullName evidence="1">Xylose isomerase-like TIM barrel domain-containing protein</fullName>
    </recommendedName>
</protein>
<name>A0AAC9AYZ4_SPHMC</name>
<dbReference type="Gene3D" id="3.20.20.150">
    <property type="entry name" value="Divalent-metal-dependent TIM barrel enzymes"/>
    <property type="match status" value="1"/>
</dbReference>
<evidence type="ECO:0000259" key="1">
    <source>
        <dbReference type="Pfam" id="PF01261"/>
    </source>
</evidence>
<geneLocation type="plasmid" evidence="2 3">
    <name>unnamed1</name>
</geneLocation>